<evidence type="ECO:0000256" key="1">
    <source>
        <dbReference type="ARBA" id="ARBA00004418"/>
    </source>
</evidence>
<accession>A0A432VY94</accession>
<evidence type="ECO:0000259" key="5">
    <source>
        <dbReference type="Pfam" id="PF03888"/>
    </source>
</evidence>
<dbReference type="OrthoDB" id="7067274at2"/>
<dbReference type="RefSeq" id="WP_126790526.1">
    <property type="nucleotide sequence ID" value="NZ_PIPI01000001.1"/>
</dbReference>
<feature type="domain" description="MucB/RseB C-terminal" evidence="6">
    <location>
        <begin position="276"/>
        <end position="368"/>
    </location>
</feature>
<evidence type="ECO:0000313" key="7">
    <source>
        <dbReference type="EMBL" id="RUO21545.1"/>
    </source>
</evidence>
<dbReference type="Gene3D" id="2.50.20.10">
    <property type="entry name" value="Lipoprotein localisation LolA/LolB/LppX"/>
    <property type="match status" value="1"/>
</dbReference>
<keyword evidence="3" id="KW-0732">Signal</keyword>
<organism evidence="7 8">
    <name type="scientific">Aliidiomarina haloalkalitolerans</name>
    <dbReference type="NCBI Taxonomy" id="859059"/>
    <lineage>
        <taxon>Bacteria</taxon>
        <taxon>Pseudomonadati</taxon>
        <taxon>Pseudomonadota</taxon>
        <taxon>Gammaproteobacteria</taxon>
        <taxon>Alteromonadales</taxon>
        <taxon>Idiomarinaceae</taxon>
        <taxon>Aliidiomarina</taxon>
    </lineage>
</organism>
<evidence type="ECO:0000259" key="6">
    <source>
        <dbReference type="Pfam" id="PF17188"/>
    </source>
</evidence>
<evidence type="ECO:0000256" key="4">
    <source>
        <dbReference type="ARBA" id="ARBA00022764"/>
    </source>
</evidence>
<dbReference type="AlphaFoldDB" id="A0A432VY94"/>
<protein>
    <recommendedName>
        <fullName evidence="9">Negative regulator of sigma E activity</fullName>
    </recommendedName>
</protein>
<evidence type="ECO:0000313" key="8">
    <source>
        <dbReference type="Proteomes" id="UP000288212"/>
    </source>
</evidence>
<comment type="caution">
    <text evidence="7">The sequence shown here is derived from an EMBL/GenBank/DDBJ whole genome shotgun (WGS) entry which is preliminary data.</text>
</comment>
<evidence type="ECO:0000256" key="3">
    <source>
        <dbReference type="ARBA" id="ARBA00022729"/>
    </source>
</evidence>
<dbReference type="CDD" id="cd16327">
    <property type="entry name" value="RseB"/>
    <property type="match status" value="1"/>
</dbReference>
<evidence type="ECO:0000256" key="2">
    <source>
        <dbReference type="ARBA" id="ARBA00008150"/>
    </source>
</evidence>
<dbReference type="InterPro" id="IPR005588">
    <property type="entry name" value="MucB_RseB"/>
</dbReference>
<dbReference type="PANTHER" id="PTHR38782:SF1">
    <property type="entry name" value="SIGMA-E FACTOR REGULATORY PROTEIN RSEB"/>
    <property type="match status" value="1"/>
</dbReference>
<keyword evidence="8" id="KW-1185">Reference proteome</keyword>
<name>A0A432VY94_9GAMM</name>
<gene>
    <name evidence="7" type="ORF">CWE06_01420</name>
</gene>
<sequence>MKNWVSAWFLVVVIGVGVSIPAQAIMPLQGLLLVAVDATTEDSVAPTQQRTVATVGALTEDTNRTAQDDDTMTAAQIVARDGQMWFERMQQVLQAQNFSVSLVHIQGQRTELFRWLHGVSDDGQSLEILYSLNGPEVHIVRRNQRVSYFHPMMAPYSIRANSLFGPIPLGFYNSFAELADSYNVVAMGGARVIDRPAVHVRLVPRDQERFGYSVWIDRESGMLLRVATVSPSGEILEQIHITSMELSDEMNPDLLQVKTIGLPPLVRDDPSLNPVRHAWKKNWLPVGFKQIRANHHQLPMTGIPADYFLYSDGMTRISIYVSEDPKASNSFAYEGLDSLYSHQYQNYTVTVVGRVPMSMLQRIALSVRP</sequence>
<dbReference type="PANTHER" id="PTHR38782">
    <property type="match status" value="1"/>
</dbReference>
<dbReference type="InterPro" id="IPR033434">
    <property type="entry name" value="MucB/RseB_N"/>
</dbReference>
<keyword evidence="4" id="KW-0574">Periplasm</keyword>
<dbReference type="GO" id="GO:0032885">
    <property type="term" value="P:regulation of polysaccharide biosynthetic process"/>
    <property type="evidence" value="ECO:0007669"/>
    <property type="project" value="TreeGrafter"/>
</dbReference>
<dbReference type="Pfam" id="PF03888">
    <property type="entry name" value="MucB_RseB"/>
    <property type="match status" value="1"/>
</dbReference>
<reference evidence="7 8" key="1">
    <citation type="journal article" date="2011" name="Front. Microbiol.">
        <title>Genomic signatures of strain selection and enhancement in Bacillus atrophaeus var. globigii, a historical biowarfare simulant.</title>
        <authorList>
            <person name="Gibbons H.S."/>
            <person name="Broomall S.M."/>
            <person name="McNew L.A."/>
            <person name="Daligault H."/>
            <person name="Chapman C."/>
            <person name="Bruce D."/>
            <person name="Karavis M."/>
            <person name="Krepps M."/>
            <person name="McGregor P.A."/>
            <person name="Hong C."/>
            <person name="Park K.H."/>
            <person name="Akmal A."/>
            <person name="Feldman A."/>
            <person name="Lin J.S."/>
            <person name="Chang W.E."/>
            <person name="Higgs B.W."/>
            <person name="Demirev P."/>
            <person name="Lindquist J."/>
            <person name="Liem A."/>
            <person name="Fochler E."/>
            <person name="Read T.D."/>
            <person name="Tapia R."/>
            <person name="Johnson S."/>
            <person name="Bishop-Lilly K.A."/>
            <person name="Detter C."/>
            <person name="Han C."/>
            <person name="Sozhamannan S."/>
            <person name="Rosenzweig C.N."/>
            <person name="Skowronski E.W."/>
        </authorList>
    </citation>
    <scope>NUCLEOTIDE SEQUENCE [LARGE SCALE GENOMIC DNA]</scope>
    <source>
        <strain evidence="7 8">AK5</strain>
    </source>
</reference>
<feature type="domain" description="MucB/RseB N-terminal" evidence="5">
    <location>
        <begin position="82"/>
        <end position="255"/>
    </location>
</feature>
<proteinExistence type="inferred from homology"/>
<comment type="subcellular location">
    <subcellularLocation>
        <location evidence="1">Periplasm</location>
    </subcellularLocation>
</comment>
<dbReference type="PIRSF" id="PIRSF005427">
    <property type="entry name" value="RseB"/>
    <property type="match status" value="1"/>
</dbReference>
<dbReference type="GO" id="GO:0045152">
    <property type="term" value="F:antisigma factor binding"/>
    <property type="evidence" value="ECO:0007669"/>
    <property type="project" value="TreeGrafter"/>
</dbReference>
<evidence type="ECO:0008006" key="9">
    <source>
        <dbReference type="Google" id="ProtNLM"/>
    </source>
</evidence>
<dbReference type="Gene3D" id="3.30.200.100">
    <property type="entry name" value="MucB/RseB, C-terminal domain"/>
    <property type="match status" value="1"/>
</dbReference>
<dbReference type="InterPro" id="IPR038484">
    <property type="entry name" value="MucB/RseB_C_sf"/>
</dbReference>
<dbReference type="Pfam" id="PF17188">
    <property type="entry name" value="MucB_RseB_C"/>
    <property type="match status" value="1"/>
</dbReference>
<dbReference type="EMBL" id="PIPI01000001">
    <property type="protein sequence ID" value="RUO21545.1"/>
    <property type="molecule type" value="Genomic_DNA"/>
</dbReference>
<dbReference type="GO" id="GO:0030288">
    <property type="term" value="C:outer membrane-bounded periplasmic space"/>
    <property type="evidence" value="ECO:0007669"/>
    <property type="project" value="TreeGrafter"/>
</dbReference>
<dbReference type="Proteomes" id="UP000288212">
    <property type="component" value="Unassembled WGS sequence"/>
</dbReference>
<dbReference type="InterPro" id="IPR033436">
    <property type="entry name" value="MucB/RseB_C"/>
</dbReference>
<comment type="similarity">
    <text evidence="2">Belongs to the RseB family.</text>
</comment>